<proteinExistence type="inferred from homology"/>
<keyword evidence="2" id="KW-0805">Transcription regulation</keyword>
<dbReference type="InterPro" id="IPR036388">
    <property type="entry name" value="WH-like_DNA-bd_sf"/>
</dbReference>
<dbReference type="FunFam" id="1.10.10.10:FF:000001">
    <property type="entry name" value="LysR family transcriptional regulator"/>
    <property type="match status" value="1"/>
</dbReference>
<dbReference type="EMBL" id="JAAZQQ010000001">
    <property type="protein sequence ID" value="NKX43146.1"/>
    <property type="molecule type" value="Genomic_DNA"/>
</dbReference>
<evidence type="ECO:0000256" key="2">
    <source>
        <dbReference type="ARBA" id="ARBA00023015"/>
    </source>
</evidence>
<evidence type="ECO:0000313" key="7">
    <source>
        <dbReference type="Proteomes" id="UP000526408"/>
    </source>
</evidence>
<feature type="domain" description="HTH lysR-type" evidence="5">
    <location>
        <begin position="8"/>
        <end position="65"/>
    </location>
</feature>
<dbReference type="Proteomes" id="UP000526408">
    <property type="component" value="Unassembled WGS sequence"/>
</dbReference>
<evidence type="ECO:0000313" key="6">
    <source>
        <dbReference type="EMBL" id="NKX43146.1"/>
    </source>
</evidence>
<dbReference type="SUPFAM" id="SSF46785">
    <property type="entry name" value="Winged helix' DNA-binding domain"/>
    <property type="match status" value="1"/>
</dbReference>
<dbReference type="GO" id="GO:0003700">
    <property type="term" value="F:DNA-binding transcription factor activity"/>
    <property type="evidence" value="ECO:0007669"/>
    <property type="project" value="InterPro"/>
</dbReference>
<evidence type="ECO:0000256" key="1">
    <source>
        <dbReference type="ARBA" id="ARBA00009437"/>
    </source>
</evidence>
<evidence type="ECO:0000256" key="4">
    <source>
        <dbReference type="ARBA" id="ARBA00023163"/>
    </source>
</evidence>
<dbReference type="InterPro" id="IPR000847">
    <property type="entry name" value="LysR_HTH_N"/>
</dbReference>
<reference evidence="6 7" key="1">
    <citation type="submission" date="2020-04" db="EMBL/GenBank/DDBJ databases">
        <authorList>
            <person name="Yoon J."/>
        </authorList>
    </citation>
    <scope>NUCLEOTIDE SEQUENCE [LARGE SCALE GENOMIC DNA]</scope>
    <source>
        <strain evidence="6 7">KMU-115</strain>
    </source>
</reference>
<dbReference type="SUPFAM" id="SSF53850">
    <property type="entry name" value="Periplasmic binding protein-like II"/>
    <property type="match status" value="1"/>
</dbReference>
<dbReference type="PROSITE" id="PS50931">
    <property type="entry name" value="HTH_LYSR"/>
    <property type="match status" value="1"/>
</dbReference>
<dbReference type="PANTHER" id="PTHR30579">
    <property type="entry name" value="TRANSCRIPTIONAL REGULATOR"/>
    <property type="match status" value="1"/>
</dbReference>
<dbReference type="Gene3D" id="3.40.190.290">
    <property type="match status" value="1"/>
</dbReference>
<comment type="similarity">
    <text evidence="1">Belongs to the LysR transcriptional regulatory family.</text>
</comment>
<evidence type="ECO:0000259" key="5">
    <source>
        <dbReference type="PROSITE" id="PS50931"/>
    </source>
</evidence>
<dbReference type="InterPro" id="IPR036390">
    <property type="entry name" value="WH_DNA-bd_sf"/>
</dbReference>
<accession>A0A7X6GVG6</accession>
<dbReference type="AlphaFoldDB" id="A0A7X6GVG6"/>
<dbReference type="Pfam" id="PF00126">
    <property type="entry name" value="HTH_1"/>
    <property type="match status" value="1"/>
</dbReference>
<dbReference type="GO" id="GO:0003677">
    <property type="term" value="F:DNA binding"/>
    <property type="evidence" value="ECO:0007669"/>
    <property type="project" value="UniProtKB-KW"/>
</dbReference>
<keyword evidence="3" id="KW-0238">DNA-binding</keyword>
<dbReference type="InterPro" id="IPR005119">
    <property type="entry name" value="LysR_subst-bd"/>
</dbReference>
<gene>
    <name evidence="6" type="ORF">HCU73_00965</name>
</gene>
<evidence type="ECO:0000256" key="3">
    <source>
        <dbReference type="ARBA" id="ARBA00023125"/>
    </source>
</evidence>
<dbReference type="RefSeq" id="WP_168621536.1">
    <property type="nucleotide sequence ID" value="NZ_JAAZQQ010000001.1"/>
</dbReference>
<organism evidence="6 7">
    <name type="scientific">Roseicyclus persicicus</name>
    <dbReference type="NCBI Taxonomy" id="2650661"/>
    <lineage>
        <taxon>Bacteria</taxon>
        <taxon>Pseudomonadati</taxon>
        <taxon>Pseudomonadota</taxon>
        <taxon>Alphaproteobacteria</taxon>
        <taxon>Rhodobacterales</taxon>
        <taxon>Roseobacteraceae</taxon>
        <taxon>Roseicyclus</taxon>
    </lineage>
</organism>
<dbReference type="Pfam" id="PF03466">
    <property type="entry name" value="LysR_substrate"/>
    <property type="match status" value="1"/>
</dbReference>
<comment type="caution">
    <text evidence="6">The sequence shown here is derived from an EMBL/GenBank/DDBJ whole genome shotgun (WGS) entry which is preliminary data.</text>
</comment>
<dbReference type="Gene3D" id="1.10.10.10">
    <property type="entry name" value="Winged helix-like DNA-binding domain superfamily/Winged helix DNA-binding domain"/>
    <property type="match status" value="1"/>
</dbReference>
<dbReference type="PANTHER" id="PTHR30579:SF3">
    <property type="entry name" value="TRANSCRIPTIONAL REGULATORY PROTEIN"/>
    <property type="match status" value="1"/>
</dbReference>
<keyword evidence="4" id="KW-0804">Transcription</keyword>
<keyword evidence="7" id="KW-1185">Reference proteome</keyword>
<dbReference type="InterPro" id="IPR050176">
    <property type="entry name" value="LTTR"/>
</dbReference>
<name>A0A7X6GVG6_9RHOB</name>
<protein>
    <submittedName>
        <fullName evidence="6">LysR family transcriptional regulator</fullName>
    </submittedName>
</protein>
<dbReference type="PRINTS" id="PR00039">
    <property type="entry name" value="HTHLYSR"/>
</dbReference>
<sequence length="290" mass="31273">MDWAHLTFDWNRARAVVATAETGSLSAAARALGLTQPTLGRQVSALEEELGVTLFTRAGKRMELTEAGLHLIEPLRRMAEAAEATARVASGQSQDIAGTVTITASHLYASELLPPILARIRAEAPALQVQVVATNAIRDLMRREADIAIRHARPDQPDLTARLIREDEAALYATPALLAQGPVETLPFIGFDLADTYRGMLAQRALDLPPDAFPLLSEDSHTQLALARAGLGVAALPVWVGDPDPLLVRAQPGAPPLVTFPVWLAAHRELHSSRRIRLVFDRLAEGLTPG</sequence>